<evidence type="ECO:0000256" key="6">
    <source>
        <dbReference type="SAM" id="Phobius"/>
    </source>
</evidence>
<keyword evidence="5" id="KW-0175">Coiled coil</keyword>
<dbReference type="GO" id="GO:0043495">
    <property type="term" value="F:protein-membrane adaptor activity"/>
    <property type="evidence" value="ECO:0007669"/>
    <property type="project" value="TreeGrafter"/>
</dbReference>
<feature type="transmembrane region" description="Helical" evidence="6">
    <location>
        <begin position="360"/>
        <end position="383"/>
    </location>
</feature>
<dbReference type="Gene3D" id="2.60.120.260">
    <property type="entry name" value="Galactose-binding domain-like"/>
    <property type="match status" value="1"/>
</dbReference>
<dbReference type="Proteomes" id="UP000035680">
    <property type="component" value="Unassembled WGS sequence"/>
</dbReference>
<protein>
    <submittedName>
        <fullName evidence="9">Sperm-associated antigen 4 (inferred by orthology to a D. melanogaster protein)</fullName>
    </submittedName>
</protein>
<evidence type="ECO:0000256" key="2">
    <source>
        <dbReference type="ARBA" id="ARBA00022692"/>
    </source>
</evidence>
<feature type="coiled-coil region" evidence="5">
    <location>
        <begin position="437"/>
        <end position="464"/>
    </location>
</feature>
<evidence type="ECO:0000256" key="3">
    <source>
        <dbReference type="ARBA" id="ARBA00022989"/>
    </source>
</evidence>
<dbReference type="PROSITE" id="PS51469">
    <property type="entry name" value="SUN"/>
    <property type="match status" value="1"/>
</dbReference>
<keyword evidence="2 6" id="KW-0812">Transmembrane</keyword>
<feature type="transmembrane region" description="Helical" evidence="6">
    <location>
        <begin position="243"/>
        <end position="265"/>
    </location>
</feature>
<keyword evidence="8" id="KW-1185">Reference proteome</keyword>
<dbReference type="Pfam" id="PF07738">
    <property type="entry name" value="Sad1_UNC"/>
    <property type="match status" value="1"/>
</dbReference>
<accession>A0A0K0FDU4</accession>
<evidence type="ECO:0000313" key="9">
    <source>
        <dbReference type="WBParaSite" id="SVE_0702100.1"/>
    </source>
</evidence>
<dbReference type="GO" id="GO:0034993">
    <property type="term" value="C:meiotic nuclear membrane microtubule tethering complex"/>
    <property type="evidence" value="ECO:0007669"/>
    <property type="project" value="TreeGrafter"/>
</dbReference>
<organism evidence="8 9">
    <name type="scientific">Strongyloides venezuelensis</name>
    <name type="common">Threadworm</name>
    <dbReference type="NCBI Taxonomy" id="75913"/>
    <lineage>
        <taxon>Eukaryota</taxon>
        <taxon>Metazoa</taxon>
        <taxon>Ecdysozoa</taxon>
        <taxon>Nematoda</taxon>
        <taxon>Chromadorea</taxon>
        <taxon>Rhabditida</taxon>
        <taxon>Tylenchina</taxon>
        <taxon>Panagrolaimomorpha</taxon>
        <taxon>Strongyloidoidea</taxon>
        <taxon>Strongyloididae</taxon>
        <taxon>Strongyloides</taxon>
    </lineage>
</organism>
<dbReference type="WBParaSite" id="SVE_0702100.1">
    <property type="protein sequence ID" value="SVE_0702100.1"/>
    <property type="gene ID" value="SVE_0702100"/>
</dbReference>
<evidence type="ECO:0000259" key="7">
    <source>
        <dbReference type="PROSITE" id="PS51469"/>
    </source>
</evidence>
<dbReference type="InterPro" id="IPR012919">
    <property type="entry name" value="SUN_dom"/>
</dbReference>
<dbReference type="STRING" id="75913.A0A0K0FDU4"/>
<dbReference type="AlphaFoldDB" id="A0A0K0FDU4"/>
<dbReference type="PANTHER" id="PTHR12911:SF8">
    <property type="entry name" value="KLAROID PROTEIN-RELATED"/>
    <property type="match status" value="1"/>
</dbReference>
<evidence type="ECO:0000256" key="4">
    <source>
        <dbReference type="ARBA" id="ARBA00023136"/>
    </source>
</evidence>
<reference evidence="9" key="2">
    <citation type="submission" date="2015-08" db="UniProtKB">
        <authorList>
            <consortium name="WormBaseParasite"/>
        </authorList>
    </citation>
    <scope>IDENTIFICATION</scope>
</reference>
<name>A0A0K0FDU4_STRVS</name>
<evidence type="ECO:0000256" key="5">
    <source>
        <dbReference type="SAM" id="Coils"/>
    </source>
</evidence>
<evidence type="ECO:0000313" key="8">
    <source>
        <dbReference type="Proteomes" id="UP000035680"/>
    </source>
</evidence>
<feature type="domain" description="SUN" evidence="7">
    <location>
        <begin position="613"/>
        <end position="778"/>
    </location>
</feature>
<dbReference type="PANTHER" id="PTHR12911">
    <property type="entry name" value="SAD1/UNC-84-LIKE PROTEIN-RELATED"/>
    <property type="match status" value="1"/>
</dbReference>
<evidence type="ECO:0000256" key="1">
    <source>
        <dbReference type="ARBA" id="ARBA00004370"/>
    </source>
</evidence>
<dbReference type="InterPro" id="IPR045119">
    <property type="entry name" value="SUN1-5"/>
</dbReference>
<feature type="transmembrane region" description="Helical" evidence="6">
    <location>
        <begin position="93"/>
        <end position="112"/>
    </location>
</feature>
<comment type="subcellular location">
    <subcellularLocation>
        <location evidence="1">Membrane</location>
    </subcellularLocation>
</comment>
<sequence>MFSRSIMHGFRTANSPPLTAEEMREILDTRTPLRTDYNLAKSVVYDKNGQFGYQISNLARQRLGQETTILDDGTWKSYFRTRYVPLPRKVKKYFGILFQFFFQLLSLTYYFFERHIYQILLFFFQMNDPLNASSSYGDDIHHNCEIKSSILRQRPVRVQNIFSRVTRVNRSPSKTIVVLRFFRNSISKFFGSIIGCTCNVISVISSKGKAVTSSFLNNNMEKDGTETSRTGVRRTSGGGKKFGFCYFCLIPLFIALLAGLLFFIFNGHDNENIAKKIDLSNKVIGDFVSQAIKSADTIKSRSVDFAGDVYHKGIDYTSDVYSKLSEDSGIIIEKSNAYFYGIYYGLVRFLSTLRKFIDSMLAIVFQLVYDIVAFIINSIYLFYSTLVSIVTGMVTRSREAAVIVEPEIVEKPIISITKKDGNVGVPFDEEAFTKRLLARIQVEIENAVANINFVEKEVKVIEKHIEKESPISVENIMNEINIALAKELSNIKIMLDQKLKSVQEKMEEQQRASISAFKHSVDGVTKEVRYKADNNYVDRILSDSFAAFKMEIQNILKEKLEEFSTKNRYTNDLSTHFSNDKYMSDVNVLIMNLLEKYDHDKTGLADYALESSGGSILGTRCTQTYNERSRVESLWGIPLWYVSYSPRTVIQRKSQGTIPGECWCFKGDKGFLTISLSRPIHVTNISYEHVSVDLIPTKEINSAPKDIRFWSFNDVNDHDTKVSLGRFEYDTSKKPLQFFNIPLTYSNLVTPIVEMEVLSNYGAEFTCLYRLRVHGNLPTDSDHSPDSDVR</sequence>
<reference evidence="8" key="1">
    <citation type="submission" date="2014-07" db="EMBL/GenBank/DDBJ databases">
        <authorList>
            <person name="Martin A.A"/>
            <person name="De Silva N."/>
        </authorList>
    </citation>
    <scope>NUCLEOTIDE SEQUENCE</scope>
</reference>
<keyword evidence="3 6" id="KW-1133">Transmembrane helix</keyword>
<keyword evidence="4 6" id="KW-0472">Membrane</keyword>
<proteinExistence type="predicted"/>